<keyword evidence="5" id="KW-0862">Zinc</keyword>
<dbReference type="InterPro" id="IPR001405">
    <property type="entry name" value="UPF0758"/>
</dbReference>
<dbReference type="InterPro" id="IPR020891">
    <property type="entry name" value="UPF0758_CS"/>
</dbReference>
<evidence type="ECO:0000259" key="8">
    <source>
        <dbReference type="PROSITE" id="PS50249"/>
    </source>
</evidence>
<dbReference type="GO" id="GO:0046872">
    <property type="term" value="F:metal ion binding"/>
    <property type="evidence" value="ECO:0007669"/>
    <property type="project" value="UniProtKB-KW"/>
</dbReference>
<evidence type="ECO:0000256" key="3">
    <source>
        <dbReference type="ARBA" id="ARBA00022723"/>
    </source>
</evidence>
<protein>
    <submittedName>
        <fullName evidence="9">DNA repair protein RadC</fullName>
    </submittedName>
</protein>
<proteinExistence type="inferred from homology"/>
<evidence type="ECO:0000256" key="2">
    <source>
        <dbReference type="ARBA" id="ARBA00022670"/>
    </source>
</evidence>
<dbReference type="InterPro" id="IPR037518">
    <property type="entry name" value="MPN"/>
</dbReference>
<reference evidence="10" key="3">
    <citation type="submission" date="2024-03" db="EMBL/GenBank/DDBJ databases">
        <title>The Genome Sequence of Enterococcus sp. DIV0238c.</title>
        <authorList>
            <consortium name="The Broad Institute Genomics Platform"/>
            <consortium name="The Broad Institute Microbial Omics Core"/>
            <consortium name="The Broad Institute Genomic Center for Infectious Diseases"/>
            <person name="Earl A."/>
            <person name="Manson A."/>
            <person name="Gilmore M."/>
            <person name="Schwartman J."/>
            <person name="Shea T."/>
            <person name="Abouelleil A."/>
            <person name="Cao P."/>
            <person name="Chapman S."/>
            <person name="Cusick C."/>
            <person name="Young S."/>
            <person name="Neafsey D."/>
            <person name="Nusbaum C."/>
            <person name="Birren B."/>
        </authorList>
    </citation>
    <scope>NUCLEOTIDE SEQUENCE</scope>
    <source>
        <strain evidence="10">9D6_DIV0238</strain>
    </source>
</reference>
<keyword evidence="11" id="KW-1185">Reference proteome</keyword>
<dbReference type="OrthoDB" id="9804482at2"/>
<dbReference type="EMBL" id="CP147246">
    <property type="protein sequence ID" value="WYJ95002.1"/>
    <property type="molecule type" value="Genomic_DNA"/>
</dbReference>
<dbReference type="Proteomes" id="UP000196151">
    <property type="component" value="Chromosome"/>
</dbReference>
<keyword evidence="6" id="KW-0482">Metalloprotease</keyword>
<dbReference type="SUPFAM" id="SSF102712">
    <property type="entry name" value="JAB1/MPN domain"/>
    <property type="match status" value="1"/>
</dbReference>
<feature type="domain" description="MPN" evidence="8">
    <location>
        <begin position="108"/>
        <end position="230"/>
    </location>
</feature>
<dbReference type="InterPro" id="IPR010994">
    <property type="entry name" value="RuvA_2-like"/>
</dbReference>
<reference evidence="10" key="2">
    <citation type="submission" date="2017-05" db="EMBL/GenBank/DDBJ databases">
        <authorList>
            <consortium name="The Broad Institute Genomics Platform"/>
            <consortium name="The Broad Institute Genomic Center for Infectious Diseases"/>
            <person name="Earl A."/>
            <person name="Manson A."/>
            <person name="Schwartman J."/>
            <person name="Gilmore M."/>
            <person name="Abouelleil A."/>
            <person name="Cao P."/>
            <person name="Chapman S."/>
            <person name="Cusick C."/>
            <person name="Shea T."/>
            <person name="Young S."/>
            <person name="Neafsey D."/>
            <person name="Nusbaum C."/>
            <person name="Birren B."/>
        </authorList>
    </citation>
    <scope>NUCLEOTIDE SEQUENCE</scope>
    <source>
        <strain evidence="10">9D6_DIV0238</strain>
    </source>
</reference>
<evidence type="ECO:0000313" key="10">
    <source>
        <dbReference type="EMBL" id="WYJ95002.1"/>
    </source>
</evidence>
<evidence type="ECO:0000256" key="4">
    <source>
        <dbReference type="ARBA" id="ARBA00022801"/>
    </source>
</evidence>
<evidence type="ECO:0000256" key="7">
    <source>
        <dbReference type="RuleBase" id="RU003797"/>
    </source>
</evidence>
<evidence type="ECO:0000256" key="5">
    <source>
        <dbReference type="ARBA" id="ARBA00022833"/>
    </source>
</evidence>
<dbReference type="AlphaFoldDB" id="A0A200IVQ4"/>
<evidence type="ECO:0000256" key="1">
    <source>
        <dbReference type="ARBA" id="ARBA00010243"/>
    </source>
</evidence>
<dbReference type="GO" id="GO:0006508">
    <property type="term" value="P:proteolysis"/>
    <property type="evidence" value="ECO:0007669"/>
    <property type="project" value="UniProtKB-KW"/>
</dbReference>
<sequence>MIKEEKLFIREMPEDCLPRERLEVVGEKALSNQELLAILLRTGSKSINVMEVASKFLNYFHHLYELKNATITEMMEIKGIGKIKAIELRAAIEFGYRIQQSTQMKLGKVSSSYQIAQNLMYELQDFQQEHLVCLYLNTKNEVIKQETVFKGSLNQSVAHPREIFRSAVKYSAARLILAHNHPSGNPVPSESDVHFTQRIQDCGKMMGIEVLDHIIIGEQSYISMREENFFSSD</sequence>
<dbReference type="Pfam" id="PF04002">
    <property type="entry name" value="RadC"/>
    <property type="match status" value="1"/>
</dbReference>
<dbReference type="PROSITE" id="PS01302">
    <property type="entry name" value="UPF0758"/>
    <property type="match status" value="1"/>
</dbReference>
<accession>A0A200IVQ4</accession>
<dbReference type="CDD" id="cd08071">
    <property type="entry name" value="MPN_DUF2466"/>
    <property type="match status" value="1"/>
</dbReference>
<dbReference type="PANTHER" id="PTHR30471:SF3">
    <property type="entry name" value="UPF0758 PROTEIN YEES-RELATED"/>
    <property type="match status" value="1"/>
</dbReference>
<dbReference type="RefSeq" id="WP_087642250.1">
    <property type="nucleotide sequence ID" value="NZ_CP147246.1"/>
</dbReference>
<evidence type="ECO:0000313" key="11">
    <source>
        <dbReference type="Proteomes" id="UP000196151"/>
    </source>
</evidence>
<comment type="similarity">
    <text evidence="1 7">Belongs to the UPF0758 family.</text>
</comment>
<dbReference type="GO" id="GO:0008237">
    <property type="term" value="F:metallopeptidase activity"/>
    <property type="evidence" value="ECO:0007669"/>
    <property type="project" value="UniProtKB-KW"/>
</dbReference>
<dbReference type="NCBIfam" id="TIGR00608">
    <property type="entry name" value="radc"/>
    <property type="match status" value="1"/>
</dbReference>
<name>A0A200IVQ4_9ENTE</name>
<dbReference type="PANTHER" id="PTHR30471">
    <property type="entry name" value="DNA REPAIR PROTEIN RADC"/>
    <property type="match status" value="1"/>
</dbReference>
<evidence type="ECO:0000313" key="9">
    <source>
        <dbReference type="EMBL" id="OUZ28470.1"/>
    </source>
</evidence>
<keyword evidence="4" id="KW-0378">Hydrolase</keyword>
<dbReference type="EMBL" id="NIBQ01000004">
    <property type="protein sequence ID" value="OUZ28470.1"/>
    <property type="molecule type" value="Genomic_DNA"/>
</dbReference>
<dbReference type="Pfam" id="PF20582">
    <property type="entry name" value="UPF0758_N"/>
    <property type="match status" value="1"/>
</dbReference>
<reference evidence="9" key="1">
    <citation type="submission" date="2017-05" db="EMBL/GenBank/DDBJ databases">
        <title>The Genome Sequence of Enterococcus sp. 9D6_DIV0238.</title>
        <authorList>
            <consortium name="The Broad Institute Genomics Platform"/>
            <consortium name="The Broad Institute Genomic Center for Infectious Diseases"/>
            <person name="Earl A."/>
            <person name="Manson A."/>
            <person name="Schwartman J."/>
            <person name="Gilmore M."/>
            <person name="Abouelleil A."/>
            <person name="Cao P."/>
            <person name="Chapman S."/>
            <person name="Cusick C."/>
            <person name="Shea T."/>
            <person name="Young S."/>
            <person name="Neafsey D."/>
            <person name="Nusbaum C."/>
            <person name="Birren B."/>
        </authorList>
    </citation>
    <scope>NUCLEOTIDE SEQUENCE [LARGE SCALE GENOMIC DNA]</scope>
    <source>
        <strain evidence="9">9D6_DIV0238</strain>
    </source>
</reference>
<dbReference type="InterPro" id="IPR046778">
    <property type="entry name" value="UPF0758_N"/>
</dbReference>
<dbReference type="NCBIfam" id="NF000642">
    <property type="entry name" value="PRK00024.1"/>
    <property type="match status" value="1"/>
</dbReference>
<dbReference type="InterPro" id="IPR025657">
    <property type="entry name" value="RadC_JAB"/>
</dbReference>
<gene>
    <name evidence="10" type="ORF">A5889_002544</name>
    <name evidence="9" type="ORF">A5889_003225</name>
</gene>
<dbReference type="SUPFAM" id="SSF47781">
    <property type="entry name" value="RuvA domain 2-like"/>
    <property type="match status" value="1"/>
</dbReference>
<dbReference type="Gene3D" id="1.10.150.20">
    <property type="entry name" value="5' to 3' exonuclease, C-terminal subdomain"/>
    <property type="match status" value="1"/>
</dbReference>
<evidence type="ECO:0000256" key="6">
    <source>
        <dbReference type="ARBA" id="ARBA00023049"/>
    </source>
</evidence>
<organism evidence="9">
    <name type="scientific">Candidatus Enterococcus dunnyi</name>
    <dbReference type="NCBI Taxonomy" id="1834192"/>
    <lineage>
        <taxon>Bacteria</taxon>
        <taxon>Bacillati</taxon>
        <taxon>Bacillota</taxon>
        <taxon>Bacilli</taxon>
        <taxon>Lactobacillales</taxon>
        <taxon>Enterococcaceae</taxon>
        <taxon>Enterococcus</taxon>
    </lineage>
</organism>
<dbReference type="PROSITE" id="PS50249">
    <property type="entry name" value="MPN"/>
    <property type="match status" value="1"/>
</dbReference>
<dbReference type="Gene3D" id="3.40.140.10">
    <property type="entry name" value="Cytidine Deaminase, domain 2"/>
    <property type="match status" value="1"/>
</dbReference>
<keyword evidence="3" id="KW-0479">Metal-binding</keyword>
<keyword evidence="2" id="KW-0645">Protease</keyword>